<evidence type="ECO:0000256" key="1">
    <source>
        <dbReference type="SAM" id="MobiDB-lite"/>
    </source>
</evidence>
<sequence>MTTTKPPSQPIEKWTEKDVQLWLMTEVKVQETCAVKFCEEEVSGDILVELEKTDILGLGIKHGPAVKITSYLESLKKGSQHESQIPAYVENWTKQQVKQWLLQHVNIYSKYAERLHEEDVSGDCLVCFNNQDFLDLEVKGGPAVKILKKLGQLKNNSEPTLKPIPHTSTDQTEAAKPTQPELSLAEARATKQPESQKKIESKTDELVEKDFEKSQVPFKKASEKEEMHQPKPKDYGARRKETTRTTVLPDVPKITVEIQKTFDNLLKRLPKKISFP</sequence>
<reference evidence="3 4" key="1">
    <citation type="submission" date="2019-06" db="EMBL/GenBank/DDBJ databases">
        <title>A chromosome-scale genome assembly of the European perch, Perca fluviatilis.</title>
        <authorList>
            <person name="Roques C."/>
            <person name="Zahm M."/>
            <person name="Cabau C."/>
            <person name="Klopp C."/>
            <person name="Bouchez O."/>
            <person name="Donnadieu C."/>
            <person name="Kuhl H."/>
            <person name="Gislard M."/>
            <person name="Guendouz S."/>
            <person name="Journot L."/>
            <person name="Haffray P."/>
            <person name="Bestin A."/>
            <person name="Morvezen R."/>
            <person name="Feron R."/>
            <person name="Wen M."/>
            <person name="Jouanno E."/>
            <person name="Herpin A."/>
            <person name="Schartl M."/>
            <person name="Postlethwait J."/>
            <person name="Schaerlinger B."/>
            <person name="Chardard D."/>
            <person name="Lecocq T."/>
            <person name="Poncet C."/>
            <person name="Jaffrelo L."/>
            <person name="Lampietro C."/>
            <person name="Guiguen Y."/>
        </authorList>
    </citation>
    <scope>NUCLEOTIDE SEQUENCE [LARGE SCALE GENOMIC DNA]</scope>
    <source>
        <tissue evidence="3">Blood</tissue>
    </source>
</reference>
<proteinExistence type="predicted"/>
<dbReference type="Pfam" id="PF00536">
    <property type="entry name" value="SAM_1"/>
    <property type="match status" value="2"/>
</dbReference>
<protein>
    <recommendedName>
        <fullName evidence="2">SAM domain-containing protein</fullName>
    </recommendedName>
</protein>
<gene>
    <name evidence="3" type="ORF">PFLUV_G00105780</name>
</gene>
<dbReference type="InterPro" id="IPR013761">
    <property type="entry name" value="SAM/pointed_sf"/>
</dbReference>
<keyword evidence="4" id="KW-1185">Reference proteome</keyword>
<dbReference type="InterPro" id="IPR001660">
    <property type="entry name" value="SAM"/>
</dbReference>
<accession>A0A6A5EWM8</accession>
<dbReference type="SMART" id="SM00454">
    <property type="entry name" value="SAM"/>
    <property type="match status" value="2"/>
</dbReference>
<dbReference type="PROSITE" id="PS50105">
    <property type="entry name" value="SAM_DOMAIN"/>
    <property type="match status" value="1"/>
</dbReference>
<dbReference type="Proteomes" id="UP000465112">
    <property type="component" value="Chromosome 9"/>
</dbReference>
<feature type="domain" description="SAM" evidence="2">
    <location>
        <begin position="14"/>
        <end position="60"/>
    </location>
</feature>
<comment type="caution">
    <text evidence="3">The sequence shown here is derived from an EMBL/GenBank/DDBJ whole genome shotgun (WGS) entry which is preliminary data.</text>
</comment>
<evidence type="ECO:0000313" key="4">
    <source>
        <dbReference type="Proteomes" id="UP000465112"/>
    </source>
</evidence>
<evidence type="ECO:0000259" key="2">
    <source>
        <dbReference type="PROSITE" id="PS50105"/>
    </source>
</evidence>
<feature type="compositionally biased region" description="Basic and acidic residues" evidence="1">
    <location>
        <begin position="188"/>
        <end position="213"/>
    </location>
</feature>
<dbReference type="Gene3D" id="1.10.150.50">
    <property type="entry name" value="Transcription Factor, Ets-1"/>
    <property type="match status" value="2"/>
</dbReference>
<dbReference type="EMBL" id="VHII01000009">
    <property type="protein sequence ID" value="KAF1385250.1"/>
    <property type="molecule type" value="Genomic_DNA"/>
</dbReference>
<feature type="region of interest" description="Disordered" evidence="1">
    <location>
        <begin position="155"/>
        <end position="246"/>
    </location>
</feature>
<dbReference type="SUPFAM" id="SSF47769">
    <property type="entry name" value="SAM/Pointed domain"/>
    <property type="match status" value="2"/>
</dbReference>
<organism evidence="3 4">
    <name type="scientific">Perca fluviatilis</name>
    <name type="common">European perch</name>
    <dbReference type="NCBI Taxonomy" id="8168"/>
    <lineage>
        <taxon>Eukaryota</taxon>
        <taxon>Metazoa</taxon>
        <taxon>Chordata</taxon>
        <taxon>Craniata</taxon>
        <taxon>Vertebrata</taxon>
        <taxon>Euteleostomi</taxon>
        <taxon>Actinopterygii</taxon>
        <taxon>Neopterygii</taxon>
        <taxon>Teleostei</taxon>
        <taxon>Neoteleostei</taxon>
        <taxon>Acanthomorphata</taxon>
        <taxon>Eupercaria</taxon>
        <taxon>Perciformes</taxon>
        <taxon>Percoidei</taxon>
        <taxon>Percidae</taxon>
        <taxon>Percinae</taxon>
        <taxon>Perca</taxon>
    </lineage>
</organism>
<dbReference type="PANTHER" id="PTHR16155">
    <property type="entry name" value="DED DOMAIN-CONTAINING PROTEIN"/>
    <property type="match status" value="1"/>
</dbReference>
<name>A0A6A5EWM8_PERFL</name>
<dbReference type="GO" id="GO:0005737">
    <property type="term" value="C:cytoplasm"/>
    <property type="evidence" value="ECO:0007669"/>
    <property type="project" value="TreeGrafter"/>
</dbReference>
<feature type="compositionally biased region" description="Basic and acidic residues" evidence="1">
    <location>
        <begin position="220"/>
        <end position="243"/>
    </location>
</feature>
<evidence type="ECO:0000313" key="3">
    <source>
        <dbReference type="EMBL" id="KAF1385250.1"/>
    </source>
</evidence>
<dbReference type="PANTHER" id="PTHR16155:SF19">
    <property type="entry name" value="DED DOMAIN-CONTAINING PROTEIN"/>
    <property type="match status" value="1"/>
</dbReference>
<dbReference type="AlphaFoldDB" id="A0A6A5EWM8"/>